<protein>
    <submittedName>
        <fullName evidence="4">von Willebrand factor type A domain protein</fullName>
    </submittedName>
</protein>
<evidence type="ECO:0000313" key="4">
    <source>
        <dbReference type="EMBL" id="QDS98132.1"/>
    </source>
</evidence>
<accession>A0A517MTE7</accession>
<dbReference type="Gene3D" id="3.40.50.410">
    <property type="entry name" value="von Willebrand factor, type A domain"/>
    <property type="match status" value="1"/>
</dbReference>
<evidence type="ECO:0000313" key="5">
    <source>
        <dbReference type="Proteomes" id="UP000319852"/>
    </source>
</evidence>
<name>A0A517MTE7_9BACT</name>
<keyword evidence="2" id="KW-1133">Transmembrane helix</keyword>
<dbReference type="PROSITE" id="PS50234">
    <property type="entry name" value="VWFA"/>
    <property type="match status" value="1"/>
</dbReference>
<dbReference type="EMBL" id="CP036263">
    <property type="protein sequence ID" value="QDS98132.1"/>
    <property type="molecule type" value="Genomic_DNA"/>
</dbReference>
<dbReference type="OrthoDB" id="242905at2"/>
<dbReference type="CDD" id="cd00198">
    <property type="entry name" value="vWFA"/>
    <property type="match status" value="1"/>
</dbReference>
<dbReference type="SMART" id="SM00327">
    <property type="entry name" value="VWA"/>
    <property type="match status" value="1"/>
</dbReference>
<reference evidence="4 5" key="1">
    <citation type="submission" date="2019-02" db="EMBL/GenBank/DDBJ databases">
        <title>Deep-cultivation of Planctomycetes and their phenomic and genomic characterization uncovers novel biology.</title>
        <authorList>
            <person name="Wiegand S."/>
            <person name="Jogler M."/>
            <person name="Boedeker C."/>
            <person name="Pinto D."/>
            <person name="Vollmers J."/>
            <person name="Rivas-Marin E."/>
            <person name="Kohn T."/>
            <person name="Peeters S.H."/>
            <person name="Heuer A."/>
            <person name="Rast P."/>
            <person name="Oberbeckmann S."/>
            <person name="Bunk B."/>
            <person name="Jeske O."/>
            <person name="Meyerdierks A."/>
            <person name="Storesund J.E."/>
            <person name="Kallscheuer N."/>
            <person name="Luecker S."/>
            <person name="Lage O.M."/>
            <person name="Pohl T."/>
            <person name="Merkel B.J."/>
            <person name="Hornburger P."/>
            <person name="Mueller R.-W."/>
            <person name="Bruemmer F."/>
            <person name="Labrenz M."/>
            <person name="Spormann A.M."/>
            <person name="Op den Camp H."/>
            <person name="Overmann J."/>
            <person name="Amann R."/>
            <person name="Jetten M.S.M."/>
            <person name="Mascher T."/>
            <person name="Medema M.H."/>
            <person name="Devos D.P."/>
            <person name="Kaster A.-K."/>
            <person name="Ovreas L."/>
            <person name="Rohde M."/>
            <person name="Galperin M.Y."/>
            <person name="Jogler C."/>
        </authorList>
    </citation>
    <scope>NUCLEOTIDE SEQUENCE [LARGE SCALE GENOMIC DNA]</scope>
    <source>
        <strain evidence="4 5">HG15A2</strain>
    </source>
</reference>
<keyword evidence="2" id="KW-0472">Membrane</keyword>
<dbReference type="InterPro" id="IPR028087">
    <property type="entry name" value="Tad_N"/>
</dbReference>
<organism evidence="4 5">
    <name type="scientific">Adhaeretor mobilis</name>
    <dbReference type="NCBI Taxonomy" id="1930276"/>
    <lineage>
        <taxon>Bacteria</taxon>
        <taxon>Pseudomonadati</taxon>
        <taxon>Planctomycetota</taxon>
        <taxon>Planctomycetia</taxon>
        <taxon>Pirellulales</taxon>
        <taxon>Lacipirellulaceae</taxon>
        <taxon>Adhaeretor</taxon>
    </lineage>
</organism>
<dbReference type="RefSeq" id="WP_145059065.1">
    <property type="nucleotide sequence ID" value="NZ_CP036263.1"/>
</dbReference>
<dbReference type="Pfam" id="PF13400">
    <property type="entry name" value="Tad"/>
    <property type="match status" value="1"/>
</dbReference>
<keyword evidence="5" id="KW-1185">Reference proteome</keyword>
<evidence type="ECO:0000256" key="1">
    <source>
        <dbReference type="SAM" id="MobiDB-lite"/>
    </source>
</evidence>
<dbReference type="AlphaFoldDB" id="A0A517MTE7"/>
<feature type="compositionally biased region" description="Polar residues" evidence="1">
    <location>
        <begin position="117"/>
        <end position="131"/>
    </location>
</feature>
<feature type="transmembrane region" description="Helical" evidence="2">
    <location>
        <begin position="21"/>
        <end position="44"/>
    </location>
</feature>
<dbReference type="InterPro" id="IPR036465">
    <property type="entry name" value="vWFA_dom_sf"/>
</dbReference>
<sequence length="386" mass="41793">MNAHIAITKTKSQANRRGAMLPLIAFLLPVLLIFLGFAVDLAYMQNTRMELRAATDAAARAGATELSRTEDIAAARIKALNVAEANSVAGAPLKLAPSDVEVGRALPDSNGKWVFTPNGTPPNSVRVNGRRNQGSLSGTIPLFFGRIVGSQDFEPVQLATASFLNVDICLVLDRSSSMKLRDDSNESGMYLSDSRFCSAPYSNSRWVALDGAIRIFTQALRDTDADEKVALVTYSSDLSYYNPPLCGAYSDPSKLDSTLHTNLSRIEGKMDDYRDGVWNGNTYIEAGMRTALTELQHPTRSRDFADKIMIVLTDGHQNEGDALDAANDCSDAGVIVHAITFSSFADQNTMRNVANAAGGRHYHAHDGIALGDVFRELAAQIARLTE</sequence>
<feature type="domain" description="VWFA" evidence="3">
    <location>
        <begin position="167"/>
        <end position="377"/>
    </location>
</feature>
<dbReference type="InterPro" id="IPR002035">
    <property type="entry name" value="VWF_A"/>
</dbReference>
<dbReference type="Proteomes" id="UP000319852">
    <property type="component" value="Chromosome"/>
</dbReference>
<gene>
    <name evidence="4" type="ORF">HG15A2_14040</name>
</gene>
<dbReference type="Pfam" id="PF00092">
    <property type="entry name" value="VWA"/>
    <property type="match status" value="1"/>
</dbReference>
<evidence type="ECO:0000256" key="2">
    <source>
        <dbReference type="SAM" id="Phobius"/>
    </source>
</evidence>
<proteinExistence type="predicted"/>
<dbReference type="SUPFAM" id="SSF53300">
    <property type="entry name" value="vWA-like"/>
    <property type="match status" value="1"/>
</dbReference>
<feature type="region of interest" description="Disordered" evidence="1">
    <location>
        <begin position="111"/>
        <end position="131"/>
    </location>
</feature>
<evidence type="ECO:0000259" key="3">
    <source>
        <dbReference type="PROSITE" id="PS50234"/>
    </source>
</evidence>
<keyword evidence="2" id="KW-0812">Transmembrane</keyword>
<dbReference type="KEGG" id="amob:HG15A2_14040"/>